<gene>
    <name evidence="1" type="ORF">E4U09_005261</name>
</gene>
<organism evidence="1 2">
    <name type="scientific">Claviceps aff. purpurea</name>
    <dbReference type="NCBI Taxonomy" id="1967640"/>
    <lineage>
        <taxon>Eukaryota</taxon>
        <taxon>Fungi</taxon>
        <taxon>Dikarya</taxon>
        <taxon>Ascomycota</taxon>
        <taxon>Pezizomycotina</taxon>
        <taxon>Sordariomycetes</taxon>
        <taxon>Hypocreomycetidae</taxon>
        <taxon>Hypocreales</taxon>
        <taxon>Clavicipitaceae</taxon>
        <taxon>Claviceps</taxon>
    </lineage>
</organism>
<protein>
    <submittedName>
        <fullName evidence="1">Uncharacterized protein</fullName>
    </submittedName>
</protein>
<keyword evidence="2" id="KW-1185">Reference proteome</keyword>
<evidence type="ECO:0000313" key="1">
    <source>
        <dbReference type="EMBL" id="KAG6288944.1"/>
    </source>
</evidence>
<comment type="caution">
    <text evidence="1">The sequence shown here is derived from an EMBL/GenBank/DDBJ whole genome shotgun (WGS) entry which is preliminary data.</text>
</comment>
<dbReference type="AlphaFoldDB" id="A0A9P7QE08"/>
<dbReference type="InterPro" id="IPR025332">
    <property type="entry name" value="DUF4238"/>
</dbReference>
<dbReference type="EMBL" id="SRRH01000438">
    <property type="protein sequence ID" value="KAG6288944.1"/>
    <property type="molecule type" value="Genomic_DNA"/>
</dbReference>
<dbReference type="Pfam" id="PF14022">
    <property type="entry name" value="DUF4238"/>
    <property type="match status" value="1"/>
</dbReference>
<evidence type="ECO:0000313" key="2">
    <source>
        <dbReference type="Proteomes" id="UP000707071"/>
    </source>
</evidence>
<name>A0A9P7QE08_9HYPO</name>
<accession>A0A9P7QE08</accession>
<proteinExistence type="predicted"/>
<sequence length="746" mass="86443">MESQHAVPEYQQFMPRFLLENFSHSFRIYEESEVICKDDEAARLASLKRIGSLRRNGKKMRRGESIVNRVDMSSEFAPITKAPVGCDCGRFRISQRPGISNKEQNRVENKFIRLESEASVIFRRMLTALAENSSGLWLTREERNLVRKFMFVMKYRGPDNFKRYCHATMTTYEADDKEHLAMYMKEHGFLRPIDVWLDNLDKLIDVKMDAEMNWIQQLPTRMYPTDAYWAITHYQSSHMSLCTSSSYDAEFLVTDNCYSIAEGPRQFLWDATSGKLTNKQWASLHEFGLISPRLVIVLRSCQFPCREDGEDAKFKAARDLWQSWEKDRFEPISHPRLADPPIFKASNNYFDLANDVFRVVPELVEKRSRGDPFFFNFFPLESGHVDCINGVFLDNASSCSSLLFHSEAALRRSLNTYVSSCSYFPNRVVSTSTPAVAATTVTPAEVQRACLDKMTALLAQLGSEKRLCWEDISAIASTDEEESRCMLEALRQGLPYYLRHIPGGDDASPFVQVYQMLGGSNERLPDDMDQLTRMLKFDVWSRDDNDGIRQCNREFFTEHYLTLLQRRLWLYLKLRRLPDLAYHNREQHHVNFFKSEANAPEDVVARARQVIKPDRLNQMMHWAASNSMLKTRPPGFDPWARIVSSDYRGVRQLEMLQEFTFSRILKIEQFCSFVAAGIHPAPESKDYSPSLLSWFTAEQMAEMAMRLAVEPFFKGLLRGDLEEGDLDALAKVFFELLYPITPERRD</sequence>
<dbReference type="Proteomes" id="UP000707071">
    <property type="component" value="Unassembled WGS sequence"/>
</dbReference>
<reference evidence="1 2" key="1">
    <citation type="journal article" date="2020" name="bioRxiv">
        <title>Whole genome comparisons of ergot fungi reveals the divergence and evolution of species within the genus Claviceps are the result of varying mechanisms driving genome evolution and host range expansion.</title>
        <authorList>
            <person name="Wyka S.A."/>
            <person name="Mondo S.J."/>
            <person name="Liu M."/>
            <person name="Dettman J."/>
            <person name="Nalam V."/>
            <person name="Broders K.D."/>
        </authorList>
    </citation>
    <scope>NUCLEOTIDE SEQUENCE [LARGE SCALE GENOMIC DNA]</scope>
    <source>
        <strain evidence="1 2">Clav52</strain>
    </source>
</reference>